<reference evidence="1" key="1">
    <citation type="submission" date="2023-03" db="EMBL/GenBank/DDBJ databases">
        <authorList>
            <person name="Julca I."/>
        </authorList>
    </citation>
    <scope>NUCLEOTIDE SEQUENCE</scope>
</reference>
<sequence>MDQHSQASKGNDRKNNLATEGCTLAGVLGGSVHELLQKWILNDFRRQKIPSARLTNTDKMQACSDGDGVGGEIIVGVICGSHNWAVVRCLSKPGNLKYDFESGFELGEFSSSGHLIFELFLRMIELKAARMAENWVSLVPGETKTTSSGGGGGRNVTIIEEFDVNGYPKVYGVYSAEDLRSLTDPKPKRIIVVSSDEEDDLEDETVNAILGTNFKEVTSKKKQDNGIGIPLDLKEGEDIINSKEMGEASEIVKLKDNINWHDGNCECCILEAAIKKRKSPTTIVEPKLKIKLSKK</sequence>
<accession>A0AAV1EDG8</accession>
<dbReference type="Proteomes" id="UP001161247">
    <property type="component" value="Chromosome 9"/>
</dbReference>
<organism evidence="1 2">
    <name type="scientific">Oldenlandia corymbosa var. corymbosa</name>
    <dbReference type="NCBI Taxonomy" id="529605"/>
    <lineage>
        <taxon>Eukaryota</taxon>
        <taxon>Viridiplantae</taxon>
        <taxon>Streptophyta</taxon>
        <taxon>Embryophyta</taxon>
        <taxon>Tracheophyta</taxon>
        <taxon>Spermatophyta</taxon>
        <taxon>Magnoliopsida</taxon>
        <taxon>eudicotyledons</taxon>
        <taxon>Gunneridae</taxon>
        <taxon>Pentapetalae</taxon>
        <taxon>asterids</taxon>
        <taxon>lamiids</taxon>
        <taxon>Gentianales</taxon>
        <taxon>Rubiaceae</taxon>
        <taxon>Rubioideae</taxon>
        <taxon>Spermacoceae</taxon>
        <taxon>Hedyotis-Oldenlandia complex</taxon>
        <taxon>Oldenlandia</taxon>
    </lineage>
</organism>
<evidence type="ECO:0000313" key="2">
    <source>
        <dbReference type="Proteomes" id="UP001161247"/>
    </source>
</evidence>
<evidence type="ECO:0000313" key="1">
    <source>
        <dbReference type="EMBL" id="CAI9117602.1"/>
    </source>
</evidence>
<protein>
    <submittedName>
        <fullName evidence="1">OLC1v1019012C1</fullName>
    </submittedName>
</protein>
<dbReference type="AlphaFoldDB" id="A0AAV1EDG8"/>
<proteinExistence type="predicted"/>
<keyword evidence="2" id="KW-1185">Reference proteome</keyword>
<gene>
    <name evidence="1" type="ORF">OLC1_LOCUS23643</name>
</gene>
<dbReference type="EMBL" id="OX459126">
    <property type="protein sequence ID" value="CAI9117602.1"/>
    <property type="molecule type" value="Genomic_DNA"/>
</dbReference>
<name>A0AAV1EDG8_OLDCO</name>